<protein>
    <submittedName>
        <fullName evidence="1">Uncharacterized protein</fullName>
    </submittedName>
</protein>
<name>A0A6L6Q7B8_9BURK</name>
<comment type="caution">
    <text evidence="1">The sequence shown here is derived from an EMBL/GenBank/DDBJ whole genome shotgun (WGS) entry which is preliminary data.</text>
</comment>
<accession>A0A6L6Q7B8</accession>
<keyword evidence="2" id="KW-1185">Reference proteome</keyword>
<evidence type="ECO:0000313" key="1">
    <source>
        <dbReference type="EMBL" id="MTW05171.1"/>
    </source>
</evidence>
<sequence length="69" mass="7825">MRVPTRKEVRHLPPHELAPLLIGWMEHSPIEIVPSRGQIQLVIEVLLDRPDAAEMAPLVTMCRNYSSDA</sequence>
<gene>
    <name evidence="1" type="ORF">GM668_24140</name>
</gene>
<dbReference type="AlphaFoldDB" id="A0A6L6Q7B8"/>
<dbReference type="OrthoDB" id="5955805at2"/>
<dbReference type="Proteomes" id="UP000484015">
    <property type="component" value="Unassembled WGS sequence"/>
</dbReference>
<reference evidence="1 2" key="1">
    <citation type="submission" date="2019-11" db="EMBL/GenBank/DDBJ databases">
        <title>Type strains purchased from KCTC, JCM and DSMZ.</title>
        <authorList>
            <person name="Lu H."/>
        </authorList>
    </citation>
    <scope>NUCLEOTIDE SEQUENCE [LARGE SCALE GENOMIC DNA]</scope>
    <source>
        <strain evidence="1 2">KCTC 42409</strain>
    </source>
</reference>
<evidence type="ECO:0000313" key="2">
    <source>
        <dbReference type="Proteomes" id="UP000484015"/>
    </source>
</evidence>
<organism evidence="1 2">
    <name type="scientific">Pseudoduganella ginsengisoli</name>
    <dbReference type="NCBI Taxonomy" id="1462440"/>
    <lineage>
        <taxon>Bacteria</taxon>
        <taxon>Pseudomonadati</taxon>
        <taxon>Pseudomonadota</taxon>
        <taxon>Betaproteobacteria</taxon>
        <taxon>Burkholderiales</taxon>
        <taxon>Oxalobacteraceae</taxon>
        <taxon>Telluria group</taxon>
        <taxon>Pseudoduganella</taxon>
    </lineage>
</organism>
<dbReference type="EMBL" id="WNLA01000021">
    <property type="protein sequence ID" value="MTW05171.1"/>
    <property type="molecule type" value="Genomic_DNA"/>
</dbReference>
<proteinExistence type="predicted"/>